<dbReference type="EMBL" id="UGTH01000001">
    <property type="protein sequence ID" value="SUB74444.1"/>
    <property type="molecule type" value="Genomic_DNA"/>
</dbReference>
<dbReference type="RefSeq" id="WP_004822927.1">
    <property type="nucleotide sequence ID" value="NZ_UGTH01000001.1"/>
</dbReference>
<dbReference type="GO" id="GO:0006313">
    <property type="term" value="P:DNA transposition"/>
    <property type="evidence" value="ECO:0007669"/>
    <property type="project" value="InterPro"/>
</dbReference>
<dbReference type="AlphaFoldDB" id="A0A379D8Z4"/>
<reference evidence="2 3" key="1">
    <citation type="submission" date="2018-06" db="EMBL/GenBank/DDBJ databases">
        <authorList>
            <consortium name="Pathogen Informatics"/>
            <person name="Doyle S."/>
        </authorList>
    </citation>
    <scope>NUCLEOTIDE SEQUENCE [LARGE SCALE GENOMIC DNA]</scope>
    <source>
        <strain evidence="2 3">NCTC11088</strain>
    </source>
</reference>
<dbReference type="GO" id="GO:0004803">
    <property type="term" value="F:transposase activity"/>
    <property type="evidence" value="ECO:0007669"/>
    <property type="project" value="InterPro"/>
</dbReference>
<feature type="domain" description="Transposase IS110-like N-terminal" evidence="1">
    <location>
        <begin position="1"/>
        <end position="105"/>
    </location>
</feature>
<evidence type="ECO:0000259" key="1">
    <source>
        <dbReference type="Pfam" id="PF01548"/>
    </source>
</evidence>
<name>A0A379D8Z4_9FIRM</name>
<dbReference type="Pfam" id="PF01548">
    <property type="entry name" value="DEDD_Tnp_IS110"/>
    <property type="match status" value="1"/>
</dbReference>
<dbReference type="PANTHER" id="PTHR33055">
    <property type="entry name" value="TRANSPOSASE FOR INSERTION SEQUENCE ELEMENT IS1111A"/>
    <property type="match status" value="1"/>
</dbReference>
<sequence>MEPTGKYNLPILYTLKANGYFVSLVNPLKMKQFCRLLSFRKAKNDQIDAKQIVEDGLIYWRTLENYNLDDRNYQELKHLNRYHQHHIELRICQINFIDRIIDQTFRVIKKLILHGSQDFSKDKLLDFLEKWWDKDKVLELSEEELVKKISNLGKRKEIPFEYTKG</sequence>
<gene>
    <name evidence="2" type="ORF">NCTC11088_00188</name>
</gene>
<organism evidence="2 3">
    <name type="scientific">Peptoniphilus indolicus</name>
    <dbReference type="NCBI Taxonomy" id="33030"/>
    <lineage>
        <taxon>Bacteria</taxon>
        <taxon>Bacillati</taxon>
        <taxon>Bacillota</taxon>
        <taxon>Tissierellia</taxon>
        <taxon>Tissierellales</taxon>
        <taxon>Peptoniphilaceae</taxon>
        <taxon>Peptoniphilus</taxon>
    </lineage>
</organism>
<dbReference type="InterPro" id="IPR047650">
    <property type="entry name" value="Transpos_IS110"/>
</dbReference>
<evidence type="ECO:0000313" key="2">
    <source>
        <dbReference type="EMBL" id="SUB74444.1"/>
    </source>
</evidence>
<dbReference type="PANTHER" id="PTHR33055:SF3">
    <property type="entry name" value="PUTATIVE TRANSPOSASE FOR IS117-RELATED"/>
    <property type="match status" value="1"/>
</dbReference>
<dbReference type="Proteomes" id="UP000254777">
    <property type="component" value="Unassembled WGS sequence"/>
</dbReference>
<protein>
    <submittedName>
        <fullName evidence="2">Transposase</fullName>
    </submittedName>
</protein>
<dbReference type="InterPro" id="IPR002525">
    <property type="entry name" value="Transp_IS110-like_N"/>
</dbReference>
<evidence type="ECO:0000313" key="3">
    <source>
        <dbReference type="Proteomes" id="UP000254777"/>
    </source>
</evidence>
<accession>A0A379D8Z4</accession>
<dbReference type="GO" id="GO:0003677">
    <property type="term" value="F:DNA binding"/>
    <property type="evidence" value="ECO:0007669"/>
    <property type="project" value="InterPro"/>
</dbReference>
<proteinExistence type="predicted"/>